<keyword evidence="4" id="KW-1185">Reference proteome</keyword>
<feature type="signal peptide" evidence="2">
    <location>
        <begin position="1"/>
        <end position="16"/>
    </location>
</feature>
<evidence type="ECO:0000313" key="4">
    <source>
        <dbReference type="Proteomes" id="UP001430953"/>
    </source>
</evidence>
<evidence type="ECO:0000313" key="3">
    <source>
        <dbReference type="EMBL" id="KAL0129747.1"/>
    </source>
</evidence>
<protein>
    <submittedName>
        <fullName evidence="3">Uncharacterized protein</fullName>
    </submittedName>
</protein>
<dbReference type="AlphaFoldDB" id="A0AAW2GR84"/>
<name>A0AAW2GR84_9HYME</name>
<dbReference type="Proteomes" id="UP001430953">
    <property type="component" value="Unassembled WGS sequence"/>
</dbReference>
<comment type="caution">
    <text evidence="3">The sequence shown here is derived from an EMBL/GenBank/DDBJ whole genome shotgun (WGS) entry which is preliminary data.</text>
</comment>
<gene>
    <name evidence="3" type="ORF">PUN28_001777</name>
</gene>
<feature type="region of interest" description="Disordered" evidence="1">
    <location>
        <begin position="247"/>
        <end position="275"/>
    </location>
</feature>
<feature type="chain" id="PRO_5043329675" evidence="2">
    <location>
        <begin position="17"/>
        <end position="546"/>
    </location>
</feature>
<evidence type="ECO:0000256" key="2">
    <source>
        <dbReference type="SAM" id="SignalP"/>
    </source>
</evidence>
<keyword evidence="2" id="KW-0732">Signal</keyword>
<accession>A0AAW2GR84</accession>
<feature type="compositionally biased region" description="Basic and acidic residues" evidence="1">
    <location>
        <begin position="247"/>
        <end position="256"/>
    </location>
</feature>
<sequence length="546" mass="64154">MRKILLATTLLSVVVSENILMENHPRLKTAWICGKQLWNKKTKRIPRTDIPFKIEESLSYEDDRHFPRISDTRFISESRKLPPMIIRQHELEQFPQDDLSFDKSKPGDTNPRVLISIGIQEEKNTDGNLQKDFSKRKNYCKDSQDWQIQQPFYVEEPTWIDIDIDYLDSSRRMNNNDPYILTRGKKIYKIKNPERIGKMFDDYEATLGYPDRDGNLLIKSRVRRSGKMTGEVQDKAKILNNQMEERNYDSRQDINGDKNNSTLMKNQEIKTRGKRETYETDASFKNDVEKNETYISADLFTLSRDKNLFHNEVESSNKAADRNKPIERAWKLNYADHKLEESNEKARNDAGRLEINENNLRTDSQLINELDSKSSGTKTRNYREKRNLCKICKIKLPHEQDEWLRSFEKKIQESLSLERRDKHRDILERLNEPYIISRGKKVPPNFGGDSLIKSSSSQNINDYDRTKVASLPVVNSLLRILLETANCNNENCEINANELTDERLSPRDRRGTLDDILAAYDPYYVARGKRMYRNEKGFLFETDVRQ</sequence>
<dbReference type="EMBL" id="JADYXP020000002">
    <property type="protein sequence ID" value="KAL0129747.1"/>
    <property type="molecule type" value="Genomic_DNA"/>
</dbReference>
<reference evidence="3 4" key="1">
    <citation type="submission" date="2023-03" db="EMBL/GenBank/DDBJ databases">
        <title>High recombination rates correlate with genetic variation in Cardiocondyla obscurior ants.</title>
        <authorList>
            <person name="Errbii M."/>
        </authorList>
    </citation>
    <scope>NUCLEOTIDE SEQUENCE [LARGE SCALE GENOMIC DNA]</scope>
    <source>
        <strain evidence="3">Alpha-2009</strain>
        <tissue evidence="3">Whole body</tissue>
    </source>
</reference>
<proteinExistence type="predicted"/>
<evidence type="ECO:0000256" key="1">
    <source>
        <dbReference type="SAM" id="MobiDB-lite"/>
    </source>
</evidence>
<organism evidence="3 4">
    <name type="scientific">Cardiocondyla obscurior</name>
    <dbReference type="NCBI Taxonomy" id="286306"/>
    <lineage>
        <taxon>Eukaryota</taxon>
        <taxon>Metazoa</taxon>
        <taxon>Ecdysozoa</taxon>
        <taxon>Arthropoda</taxon>
        <taxon>Hexapoda</taxon>
        <taxon>Insecta</taxon>
        <taxon>Pterygota</taxon>
        <taxon>Neoptera</taxon>
        <taxon>Endopterygota</taxon>
        <taxon>Hymenoptera</taxon>
        <taxon>Apocrita</taxon>
        <taxon>Aculeata</taxon>
        <taxon>Formicoidea</taxon>
        <taxon>Formicidae</taxon>
        <taxon>Myrmicinae</taxon>
        <taxon>Cardiocondyla</taxon>
    </lineage>
</organism>